<comment type="function">
    <text evidence="8">Toxic component of a toxin-antitoxin (TA) system. An RNase.</text>
</comment>
<keyword evidence="5 8" id="KW-0378">Hydrolase</keyword>
<dbReference type="RefSeq" id="WP_011270789.1">
    <property type="nucleotide sequence ID" value="NZ_LANQ01000001.1"/>
</dbReference>
<evidence type="ECO:0000256" key="2">
    <source>
        <dbReference type="ARBA" id="ARBA00022649"/>
    </source>
</evidence>
<dbReference type="EC" id="3.1.-.-" evidence="8"/>
<dbReference type="PANTHER" id="PTHR33653">
    <property type="entry name" value="RIBONUCLEASE VAPC2"/>
    <property type="match status" value="1"/>
</dbReference>
<dbReference type="GO" id="GO:0016787">
    <property type="term" value="F:hydrolase activity"/>
    <property type="evidence" value="ECO:0007669"/>
    <property type="project" value="UniProtKB-KW"/>
</dbReference>
<sequence>MGLIIDTSIIIALERGKVSTKQWSHYGQAYISPIVLTELLIGVDRVNNENKRIKCLAFIEYVKSLFTILPFGIEEVYTYARIINDLYKQRITIGTHDMLIAATAITHGYSLLTLNVKDFKRIQGLEVLTVSSKD</sequence>
<dbReference type="Proteomes" id="UP000033475">
    <property type="component" value="Unassembled WGS sequence"/>
</dbReference>
<comment type="cofactor">
    <cofactor evidence="1 8">
        <name>Mg(2+)</name>
        <dbReference type="ChEBI" id="CHEBI:18420"/>
    </cofactor>
</comment>
<evidence type="ECO:0000256" key="8">
    <source>
        <dbReference type="HAMAP-Rule" id="MF_00265"/>
    </source>
</evidence>
<comment type="similarity">
    <text evidence="7 8">Belongs to the PINc/VapC protein family.</text>
</comment>
<evidence type="ECO:0000256" key="5">
    <source>
        <dbReference type="ARBA" id="ARBA00022801"/>
    </source>
</evidence>
<dbReference type="PANTHER" id="PTHR33653:SF1">
    <property type="entry name" value="RIBONUCLEASE VAPC2"/>
    <property type="match status" value="1"/>
</dbReference>
<dbReference type="Pfam" id="PF01850">
    <property type="entry name" value="PIN"/>
    <property type="match status" value="1"/>
</dbReference>
<dbReference type="GO" id="GO:0004540">
    <property type="term" value="F:RNA nuclease activity"/>
    <property type="evidence" value="ECO:0007669"/>
    <property type="project" value="InterPro"/>
</dbReference>
<organism evidence="10 11">
    <name type="scientific">Rickettsia felis str. Pedreira</name>
    <dbReference type="NCBI Taxonomy" id="1359196"/>
    <lineage>
        <taxon>Bacteria</taxon>
        <taxon>Pseudomonadati</taxon>
        <taxon>Pseudomonadota</taxon>
        <taxon>Alphaproteobacteria</taxon>
        <taxon>Rickettsiales</taxon>
        <taxon>Rickettsiaceae</taxon>
        <taxon>Rickettsieae</taxon>
        <taxon>Rickettsia</taxon>
        <taxon>spotted fever group</taxon>
    </lineage>
</organism>
<dbReference type="EMBL" id="LANQ01000001">
    <property type="protein sequence ID" value="KJV58027.1"/>
    <property type="molecule type" value="Genomic_DNA"/>
</dbReference>
<keyword evidence="3 8" id="KW-0540">Nuclease</keyword>
<gene>
    <name evidence="8" type="primary">vapC</name>
    <name evidence="10" type="ORF">RFEPED_0398</name>
</gene>
<proteinExistence type="inferred from homology"/>
<evidence type="ECO:0000313" key="10">
    <source>
        <dbReference type="EMBL" id="KJV58027.1"/>
    </source>
</evidence>
<protein>
    <recommendedName>
        <fullName evidence="8">Ribonuclease VapC</fullName>
        <shortName evidence="8">RNase VapC</shortName>
        <ecNumber evidence="8">3.1.-.-</ecNumber>
    </recommendedName>
    <alternativeName>
        <fullName evidence="8">Toxin VapC</fullName>
    </alternativeName>
</protein>
<dbReference type="HAMAP" id="MF_00265">
    <property type="entry name" value="VapC_Nob1"/>
    <property type="match status" value="1"/>
</dbReference>
<evidence type="ECO:0000256" key="1">
    <source>
        <dbReference type="ARBA" id="ARBA00001946"/>
    </source>
</evidence>
<dbReference type="InterPro" id="IPR029060">
    <property type="entry name" value="PIN-like_dom_sf"/>
</dbReference>
<comment type="caution">
    <text evidence="10">The sequence shown here is derived from an EMBL/GenBank/DDBJ whole genome shotgun (WGS) entry which is preliminary data.</text>
</comment>
<keyword evidence="6 8" id="KW-0460">Magnesium</keyword>
<evidence type="ECO:0000256" key="7">
    <source>
        <dbReference type="ARBA" id="ARBA00038093"/>
    </source>
</evidence>
<keyword evidence="4 8" id="KW-0479">Metal-binding</keyword>
<name>A0A0F3MRE8_RICFI</name>
<feature type="binding site" evidence="8">
    <location>
        <position position="6"/>
    </location>
    <ligand>
        <name>Mg(2+)</name>
        <dbReference type="ChEBI" id="CHEBI:18420"/>
    </ligand>
</feature>
<evidence type="ECO:0000313" key="11">
    <source>
        <dbReference type="Proteomes" id="UP000033475"/>
    </source>
</evidence>
<reference evidence="10 11" key="1">
    <citation type="submission" date="2015-01" db="EMBL/GenBank/DDBJ databases">
        <title>Genome Sequencing of Rickettsiales.</title>
        <authorList>
            <person name="Daugherty S.C."/>
            <person name="Su Q."/>
            <person name="Abolude K."/>
            <person name="Beier-Sexton M."/>
            <person name="Carlyon J.A."/>
            <person name="Carter R."/>
            <person name="Day N.P."/>
            <person name="Dumler S.J."/>
            <person name="Dyachenko V."/>
            <person name="Godinez A."/>
            <person name="Kurtti T.J."/>
            <person name="Lichay M."/>
            <person name="Mullins K.E."/>
            <person name="Ott S."/>
            <person name="Pappas-Brown V."/>
            <person name="Paris D.H."/>
            <person name="Patel P."/>
            <person name="Richards A.L."/>
            <person name="Sadzewicz L."/>
            <person name="Sears K."/>
            <person name="Seidman D."/>
            <person name="Sengamalay N."/>
            <person name="Stenos J."/>
            <person name="Tallon L.J."/>
            <person name="Vincent G."/>
            <person name="Fraser C.M."/>
            <person name="Munderloh U."/>
            <person name="Dunning-Hotopp J.C."/>
        </authorList>
    </citation>
    <scope>NUCLEOTIDE SEQUENCE [LARGE SCALE GENOMIC DNA]</scope>
    <source>
        <strain evidence="10 11">Pedreira</strain>
    </source>
</reference>
<dbReference type="CDD" id="cd18733">
    <property type="entry name" value="PIN_RfVapC1-like"/>
    <property type="match status" value="1"/>
</dbReference>
<dbReference type="Gene3D" id="3.40.50.1010">
    <property type="entry name" value="5'-nuclease"/>
    <property type="match status" value="1"/>
</dbReference>
<dbReference type="AlphaFoldDB" id="A0A0F3MRE8"/>
<dbReference type="GO" id="GO:0000287">
    <property type="term" value="F:magnesium ion binding"/>
    <property type="evidence" value="ECO:0007669"/>
    <property type="project" value="UniProtKB-UniRule"/>
</dbReference>
<dbReference type="InterPro" id="IPR050556">
    <property type="entry name" value="Type_II_TA_system_RNase"/>
</dbReference>
<evidence type="ECO:0000256" key="3">
    <source>
        <dbReference type="ARBA" id="ARBA00022722"/>
    </source>
</evidence>
<evidence type="ECO:0000256" key="4">
    <source>
        <dbReference type="ARBA" id="ARBA00022723"/>
    </source>
</evidence>
<dbReference type="InterPro" id="IPR022907">
    <property type="entry name" value="VapC_family"/>
</dbReference>
<evidence type="ECO:0000259" key="9">
    <source>
        <dbReference type="Pfam" id="PF01850"/>
    </source>
</evidence>
<keyword evidence="8" id="KW-0800">Toxin</keyword>
<keyword evidence="2 8" id="KW-1277">Toxin-antitoxin system</keyword>
<feature type="binding site" evidence="8">
    <location>
        <position position="97"/>
    </location>
    <ligand>
        <name>Mg(2+)</name>
        <dbReference type="ChEBI" id="CHEBI:18420"/>
    </ligand>
</feature>
<dbReference type="SUPFAM" id="SSF88723">
    <property type="entry name" value="PIN domain-like"/>
    <property type="match status" value="1"/>
</dbReference>
<dbReference type="InterPro" id="IPR002716">
    <property type="entry name" value="PIN_dom"/>
</dbReference>
<evidence type="ECO:0000256" key="6">
    <source>
        <dbReference type="ARBA" id="ARBA00022842"/>
    </source>
</evidence>
<dbReference type="SMR" id="A0A0F3MRE8"/>
<dbReference type="GO" id="GO:0090729">
    <property type="term" value="F:toxin activity"/>
    <property type="evidence" value="ECO:0007669"/>
    <property type="project" value="UniProtKB-KW"/>
</dbReference>
<feature type="domain" description="PIN" evidence="9">
    <location>
        <begin position="4"/>
        <end position="123"/>
    </location>
</feature>
<accession>A0A0F3MRE8</accession>
<dbReference type="PATRIC" id="fig|1359196.3.peg.380"/>